<name>A0A0A9BND4_ARUDO</name>
<evidence type="ECO:0000313" key="4">
    <source>
        <dbReference type="EMBL" id="JAD62735.1"/>
    </source>
</evidence>
<proteinExistence type="predicted"/>
<dbReference type="GO" id="GO:0007166">
    <property type="term" value="P:cell surface receptor signaling pathway"/>
    <property type="evidence" value="ECO:0007669"/>
    <property type="project" value="InterPro"/>
</dbReference>
<reference evidence="4" key="1">
    <citation type="submission" date="2014-09" db="EMBL/GenBank/DDBJ databases">
        <authorList>
            <person name="Magalhaes I.L.F."/>
            <person name="Oliveira U."/>
            <person name="Santos F.R."/>
            <person name="Vidigal T.H.D.A."/>
            <person name="Brescovit A.D."/>
            <person name="Santos A.J."/>
        </authorList>
    </citation>
    <scope>NUCLEOTIDE SEQUENCE</scope>
    <source>
        <tissue evidence="4">Shoot tissue taken approximately 20 cm above the soil surface</tissue>
    </source>
</reference>
<reference evidence="4" key="2">
    <citation type="journal article" date="2015" name="Data Brief">
        <title>Shoot transcriptome of the giant reed, Arundo donax.</title>
        <authorList>
            <person name="Barrero R.A."/>
            <person name="Guerrero F.D."/>
            <person name="Moolhuijzen P."/>
            <person name="Goolsby J.A."/>
            <person name="Tidwell J."/>
            <person name="Bellgard S.E."/>
            <person name="Bellgard M.I."/>
        </authorList>
    </citation>
    <scope>NUCLEOTIDE SEQUENCE</scope>
    <source>
        <tissue evidence="4">Shoot tissue taken approximately 20 cm above the soil surface</tissue>
    </source>
</reference>
<dbReference type="Pfam" id="PF07714">
    <property type="entry name" value="PK_Tyr_Ser-Thr"/>
    <property type="match status" value="1"/>
</dbReference>
<keyword evidence="1" id="KW-0547">Nucleotide-binding</keyword>
<feature type="domain" description="Serine-threonine/tyrosine-protein kinase catalytic" evidence="3">
    <location>
        <begin position="6"/>
        <end position="96"/>
    </location>
</feature>
<dbReference type="GO" id="GO:0005886">
    <property type="term" value="C:plasma membrane"/>
    <property type="evidence" value="ECO:0007669"/>
    <property type="project" value="TreeGrafter"/>
</dbReference>
<dbReference type="PANTHER" id="PTHR27005">
    <property type="entry name" value="WALL-ASSOCIATED RECEPTOR KINASE-LIKE 21"/>
    <property type="match status" value="1"/>
</dbReference>
<evidence type="ECO:0000259" key="3">
    <source>
        <dbReference type="Pfam" id="PF07714"/>
    </source>
</evidence>
<protein>
    <recommendedName>
        <fullName evidence="3">Serine-threonine/tyrosine-protein kinase catalytic domain-containing protein</fullName>
    </recommendedName>
</protein>
<organism evidence="4">
    <name type="scientific">Arundo donax</name>
    <name type="common">Giant reed</name>
    <name type="synonym">Donax arundinaceus</name>
    <dbReference type="NCBI Taxonomy" id="35708"/>
    <lineage>
        <taxon>Eukaryota</taxon>
        <taxon>Viridiplantae</taxon>
        <taxon>Streptophyta</taxon>
        <taxon>Embryophyta</taxon>
        <taxon>Tracheophyta</taxon>
        <taxon>Spermatophyta</taxon>
        <taxon>Magnoliopsida</taxon>
        <taxon>Liliopsida</taxon>
        <taxon>Poales</taxon>
        <taxon>Poaceae</taxon>
        <taxon>PACMAD clade</taxon>
        <taxon>Arundinoideae</taxon>
        <taxon>Arundineae</taxon>
        <taxon>Arundo</taxon>
    </lineage>
</organism>
<dbReference type="EMBL" id="GBRH01235160">
    <property type="protein sequence ID" value="JAD62735.1"/>
    <property type="molecule type" value="Transcribed_RNA"/>
</dbReference>
<dbReference type="GO" id="GO:0004674">
    <property type="term" value="F:protein serine/threonine kinase activity"/>
    <property type="evidence" value="ECO:0007669"/>
    <property type="project" value="TreeGrafter"/>
</dbReference>
<dbReference type="PANTHER" id="PTHR27005:SF10">
    <property type="entry name" value="OS08G0501500 PROTEIN"/>
    <property type="match status" value="1"/>
</dbReference>
<dbReference type="InterPro" id="IPR001245">
    <property type="entry name" value="Ser-Thr/Tyr_kinase_cat_dom"/>
</dbReference>
<dbReference type="AlphaFoldDB" id="A0A0A9BND4"/>
<dbReference type="Gene3D" id="1.10.510.10">
    <property type="entry name" value="Transferase(Phosphotransferase) domain 1"/>
    <property type="match status" value="1"/>
</dbReference>
<sequence>MYYYTGRLTDKSDVFSFGVLLVELITRKKPFVYRSDDDDSLVSYFASLLTKGNLVEIVDPQVMEEDSGEVQVVAALAVMCTKLDGEDRTTMREVEMALQNLQARKKPALHNISSKIYDEDQIAAHYKTVEDLLSGNDLSVEGGTEGTSRLHTMGDEILLEAGLPR</sequence>
<evidence type="ECO:0000256" key="1">
    <source>
        <dbReference type="ARBA" id="ARBA00022741"/>
    </source>
</evidence>
<evidence type="ECO:0000256" key="2">
    <source>
        <dbReference type="ARBA" id="ARBA00022840"/>
    </source>
</evidence>
<keyword evidence="2" id="KW-0067">ATP-binding</keyword>
<dbReference type="SUPFAM" id="SSF56112">
    <property type="entry name" value="Protein kinase-like (PK-like)"/>
    <property type="match status" value="1"/>
</dbReference>
<dbReference type="InterPro" id="IPR045274">
    <property type="entry name" value="WAK-like"/>
</dbReference>
<dbReference type="InterPro" id="IPR011009">
    <property type="entry name" value="Kinase-like_dom_sf"/>
</dbReference>
<dbReference type="GO" id="GO:0005524">
    <property type="term" value="F:ATP binding"/>
    <property type="evidence" value="ECO:0007669"/>
    <property type="project" value="UniProtKB-KW"/>
</dbReference>
<accession>A0A0A9BND4</accession>